<dbReference type="InterPro" id="IPR026669">
    <property type="entry name" value="Arsenite_MeTrfase-like"/>
</dbReference>
<dbReference type="OrthoDB" id="66144at2759"/>
<comment type="similarity">
    <text evidence="3">Belongs to the methyltransferase superfamily. Arsenite methyltransferase family.</text>
</comment>
<dbReference type="GO" id="GO:0030791">
    <property type="term" value="F:arsenite methyltransferase activity"/>
    <property type="evidence" value="ECO:0007669"/>
    <property type="project" value="UniProtKB-EC"/>
</dbReference>
<dbReference type="EC" id="2.1.1.137" evidence="4"/>
<comment type="catalytic activity">
    <reaction evidence="7">
        <text>arsenic triglutathione + 2 [thioredoxin]-dithiol + 2 S-adenosyl-L-methionine + H2O = dimethylarsinous acid + 2 [thioredoxin]-disulfide + 3 glutathione + 2 S-adenosyl-L-homocysteine + 2 H(+)</text>
        <dbReference type="Rhea" id="RHEA:69464"/>
        <dbReference type="Rhea" id="RHEA-COMP:10698"/>
        <dbReference type="Rhea" id="RHEA-COMP:10700"/>
        <dbReference type="ChEBI" id="CHEBI:15377"/>
        <dbReference type="ChEBI" id="CHEBI:15378"/>
        <dbReference type="ChEBI" id="CHEBI:23808"/>
        <dbReference type="ChEBI" id="CHEBI:29950"/>
        <dbReference type="ChEBI" id="CHEBI:50058"/>
        <dbReference type="ChEBI" id="CHEBI:57856"/>
        <dbReference type="ChEBI" id="CHEBI:57925"/>
        <dbReference type="ChEBI" id="CHEBI:59789"/>
        <dbReference type="ChEBI" id="CHEBI:183640"/>
        <dbReference type="EC" id="2.1.1.137"/>
    </reaction>
</comment>
<comment type="catalytic activity">
    <reaction evidence="8">
        <text>arsenic triglutathione + 3 [thioredoxin]-dithiol + 3 S-adenosyl-L-methionine = trimethylarsine + 3 [thioredoxin]-disulfide + 3 glutathione + 3 S-adenosyl-L-homocysteine + 3 H(+)</text>
        <dbReference type="Rhea" id="RHEA:69432"/>
        <dbReference type="Rhea" id="RHEA-COMP:10698"/>
        <dbReference type="Rhea" id="RHEA-COMP:10700"/>
        <dbReference type="ChEBI" id="CHEBI:15378"/>
        <dbReference type="ChEBI" id="CHEBI:27130"/>
        <dbReference type="ChEBI" id="CHEBI:29950"/>
        <dbReference type="ChEBI" id="CHEBI:50058"/>
        <dbReference type="ChEBI" id="CHEBI:57856"/>
        <dbReference type="ChEBI" id="CHEBI:57925"/>
        <dbReference type="ChEBI" id="CHEBI:59789"/>
        <dbReference type="ChEBI" id="CHEBI:183640"/>
        <dbReference type="EC" id="2.1.1.137"/>
    </reaction>
</comment>
<accession>A0A8H5TJT6</accession>
<evidence type="ECO:0000256" key="5">
    <source>
        <dbReference type="ARBA" id="ARBA00034545"/>
    </source>
</evidence>
<protein>
    <recommendedName>
        <fullName evidence="5">Arsenite methyltransferase</fullName>
        <ecNumber evidence="4">2.1.1.137</ecNumber>
    </recommendedName>
</protein>
<evidence type="ECO:0000256" key="8">
    <source>
        <dbReference type="ARBA" id="ARBA00048428"/>
    </source>
</evidence>
<comment type="caution">
    <text evidence="10">The sequence shown here is derived from an EMBL/GenBank/DDBJ whole genome shotgun (WGS) entry which is preliminary data.</text>
</comment>
<reference evidence="10 11" key="1">
    <citation type="submission" date="2020-05" db="EMBL/GenBank/DDBJ databases">
        <title>Identification and distribution of gene clusters putatively required for synthesis of sphingolipid metabolism inhibitors in phylogenetically diverse species of the filamentous fungus Fusarium.</title>
        <authorList>
            <person name="Kim H.-S."/>
            <person name="Busman M."/>
            <person name="Brown D.W."/>
            <person name="Divon H."/>
            <person name="Uhlig S."/>
            <person name="Proctor R.H."/>
        </authorList>
    </citation>
    <scope>NUCLEOTIDE SEQUENCE [LARGE SCALE GENOMIC DNA]</scope>
    <source>
        <strain evidence="10 11">NRRL 20693</strain>
    </source>
</reference>
<gene>
    <name evidence="10" type="ORF">FHETE_4133</name>
</gene>
<evidence type="ECO:0000256" key="4">
    <source>
        <dbReference type="ARBA" id="ARBA00034521"/>
    </source>
</evidence>
<evidence type="ECO:0000256" key="6">
    <source>
        <dbReference type="ARBA" id="ARBA00047941"/>
    </source>
</evidence>
<evidence type="ECO:0000313" key="10">
    <source>
        <dbReference type="EMBL" id="KAF5671423.1"/>
    </source>
</evidence>
<dbReference type="Proteomes" id="UP000567885">
    <property type="component" value="Unassembled WGS sequence"/>
</dbReference>
<comment type="catalytic activity">
    <reaction evidence="6">
        <text>arsenic triglutathione + [thioredoxin]-dithiol + S-adenosyl-L-methionine + 2 H2O = methylarsonous acid + [thioredoxin]-disulfide + 3 glutathione + S-adenosyl-L-homocysteine + H(+)</text>
        <dbReference type="Rhea" id="RHEA:69460"/>
        <dbReference type="Rhea" id="RHEA-COMP:10698"/>
        <dbReference type="Rhea" id="RHEA-COMP:10700"/>
        <dbReference type="ChEBI" id="CHEBI:15377"/>
        <dbReference type="ChEBI" id="CHEBI:15378"/>
        <dbReference type="ChEBI" id="CHEBI:17826"/>
        <dbReference type="ChEBI" id="CHEBI:29950"/>
        <dbReference type="ChEBI" id="CHEBI:50058"/>
        <dbReference type="ChEBI" id="CHEBI:57856"/>
        <dbReference type="ChEBI" id="CHEBI:57925"/>
        <dbReference type="ChEBI" id="CHEBI:59789"/>
        <dbReference type="ChEBI" id="CHEBI:183640"/>
        <dbReference type="EC" id="2.1.1.137"/>
    </reaction>
</comment>
<dbReference type="Pfam" id="PF13847">
    <property type="entry name" value="Methyltransf_31"/>
    <property type="match status" value="1"/>
</dbReference>
<keyword evidence="10" id="KW-0489">Methyltransferase</keyword>
<dbReference type="PANTHER" id="PTHR43675">
    <property type="entry name" value="ARSENITE METHYLTRANSFERASE"/>
    <property type="match status" value="1"/>
</dbReference>
<sequence>MDSKDIYAQVSERYGSAAKGSDTRYSNTVAKAFGYSEEELASIPTDANLGLSCGTPLVIATLREGETVIDLGSGAGLDVFLSAPKVGPTAREQDMLAKALALKANRAISNVDFIESRITHIVLDDGIADCIISNCVVNLVPHNEKQQVFKEMFRLLKPGGRVAISDILAKKPLSEQVRNSMALYVGCVAGASQVVEYEQYLGNAGFKDVLIADTGSDLNVYLDAVTTGCCSAMENMASDLKGEDLNEWCGSFKIYAVKK</sequence>
<dbReference type="InterPro" id="IPR029063">
    <property type="entry name" value="SAM-dependent_MTases_sf"/>
</dbReference>
<evidence type="ECO:0000313" key="11">
    <source>
        <dbReference type="Proteomes" id="UP000567885"/>
    </source>
</evidence>
<evidence type="ECO:0000256" key="3">
    <source>
        <dbReference type="ARBA" id="ARBA00034487"/>
    </source>
</evidence>
<name>A0A8H5TJT6_FUSHE</name>
<keyword evidence="11" id="KW-1185">Reference proteome</keyword>
<feature type="domain" description="Methyltransferase" evidence="9">
    <location>
        <begin position="63"/>
        <end position="204"/>
    </location>
</feature>
<dbReference type="PANTHER" id="PTHR43675:SF8">
    <property type="entry name" value="ARSENITE METHYLTRANSFERASE"/>
    <property type="match status" value="1"/>
</dbReference>
<dbReference type="InterPro" id="IPR025714">
    <property type="entry name" value="Methyltranfer_dom"/>
</dbReference>
<evidence type="ECO:0000256" key="7">
    <source>
        <dbReference type="ARBA" id="ARBA00047943"/>
    </source>
</evidence>
<evidence type="ECO:0000259" key="9">
    <source>
        <dbReference type="Pfam" id="PF13847"/>
    </source>
</evidence>
<dbReference type="Gene3D" id="3.40.50.150">
    <property type="entry name" value="Vaccinia Virus protein VP39"/>
    <property type="match status" value="1"/>
</dbReference>
<dbReference type="AlphaFoldDB" id="A0A8H5TJT6"/>
<evidence type="ECO:0000256" key="2">
    <source>
        <dbReference type="ARBA" id="ARBA00022691"/>
    </source>
</evidence>
<organism evidence="10 11">
    <name type="scientific">Fusarium heterosporum</name>
    <dbReference type="NCBI Taxonomy" id="42747"/>
    <lineage>
        <taxon>Eukaryota</taxon>
        <taxon>Fungi</taxon>
        <taxon>Dikarya</taxon>
        <taxon>Ascomycota</taxon>
        <taxon>Pezizomycotina</taxon>
        <taxon>Sordariomycetes</taxon>
        <taxon>Hypocreomycetidae</taxon>
        <taxon>Hypocreales</taxon>
        <taxon>Nectriaceae</taxon>
        <taxon>Fusarium</taxon>
        <taxon>Fusarium heterosporum species complex</taxon>
    </lineage>
</organism>
<keyword evidence="2" id="KW-0949">S-adenosyl-L-methionine</keyword>
<dbReference type="SUPFAM" id="SSF53335">
    <property type="entry name" value="S-adenosyl-L-methionine-dependent methyltransferases"/>
    <property type="match status" value="1"/>
</dbReference>
<dbReference type="EMBL" id="JAAGWQ010000067">
    <property type="protein sequence ID" value="KAF5671423.1"/>
    <property type="molecule type" value="Genomic_DNA"/>
</dbReference>
<keyword evidence="1 10" id="KW-0808">Transferase</keyword>
<dbReference type="CDD" id="cd02440">
    <property type="entry name" value="AdoMet_MTases"/>
    <property type="match status" value="1"/>
</dbReference>
<proteinExistence type="inferred from homology"/>
<evidence type="ECO:0000256" key="1">
    <source>
        <dbReference type="ARBA" id="ARBA00022679"/>
    </source>
</evidence>
<dbReference type="GO" id="GO:0032259">
    <property type="term" value="P:methylation"/>
    <property type="evidence" value="ECO:0007669"/>
    <property type="project" value="UniProtKB-KW"/>
</dbReference>